<dbReference type="SUPFAM" id="SSF57535">
    <property type="entry name" value="Complement control module/SCR domain"/>
    <property type="match status" value="1"/>
</dbReference>
<reference evidence="3 4" key="1">
    <citation type="submission" date="2021-06" db="EMBL/GenBank/DDBJ databases">
        <title>Caerostris darwini draft genome.</title>
        <authorList>
            <person name="Kono N."/>
            <person name="Arakawa K."/>
        </authorList>
    </citation>
    <scope>NUCLEOTIDE SEQUENCE [LARGE SCALE GENOMIC DNA]</scope>
</reference>
<comment type="caution">
    <text evidence="3">The sequence shown here is derived from an EMBL/GenBank/DDBJ whole genome shotgun (WGS) entry which is preliminary data.</text>
</comment>
<evidence type="ECO:0000313" key="3">
    <source>
        <dbReference type="EMBL" id="GIY31608.1"/>
    </source>
</evidence>
<dbReference type="CDD" id="cd00033">
    <property type="entry name" value="CCP"/>
    <property type="match status" value="1"/>
</dbReference>
<dbReference type="InterPro" id="IPR036179">
    <property type="entry name" value="Ig-like_dom_sf"/>
</dbReference>
<dbReference type="InterPro" id="IPR035976">
    <property type="entry name" value="Sushi/SCR/CCP_sf"/>
</dbReference>
<dbReference type="PROSITE" id="PS50835">
    <property type="entry name" value="IG_LIKE"/>
    <property type="match status" value="1"/>
</dbReference>
<evidence type="ECO:0000259" key="2">
    <source>
        <dbReference type="PROSITE" id="PS50835"/>
    </source>
</evidence>
<dbReference type="Gene3D" id="2.60.40.10">
    <property type="entry name" value="Immunoglobulins"/>
    <property type="match status" value="1"/>
</dbReference>
<dbReference type="Gene3D" id="2.10.70.10">
    <property type="entry name" value="Complement Module, domain 1"/>
    <property type="match status" value="1"/>
</dbReference>
<dbReference type="SMART" id="SM00032">
    <property type="entry name" value="CCP"/>
    <property type="match status" value="1"/>
</dbReference>
<evidence type="ECO:0000313" key="4">
    <source>
        <dbReference type="Proteomes" id="UP001054837"/>
    </source>
</evidence>
<accession>A0AAV4SIF1</accession>
<sequence length="202" mass="23193">MNKPKNYKRPEKNTELKEVIMVRTPPEQKAKIICYGIPEGDLIVMFPADFKYLPENTGVIRKGATITIICYVKGGNRFPEWAVPNPQNVEIEDYIWRLGAIHIRMLHISNITEEHNGQYGCNSTFEKQVFNMQVKAMCQHLNETEGMSISYNNNNLYEGSTAEFHCLFPRVRTGVSETTCRKGEWTDPVPTGTSELHFFTIK</sequence>
<feature type="domain" description="Ig-like" evidence="2">
    <location>
        <begin position="47"/>
        <end position="131"/>
    </location>
</feature>
<name>A0AAV4SIF1_9ARAC</name>
<protein>
    <recommendedName>
        <fullName evidence="2">Ig-like domain-containing protein</fullName>
    </recommendedName>
</protein>
<dbReference type="AlphaFoldDB" id="A0AAV4SIF1"/>
<keyword evidence="1" id="KW-1015">Disulfide bond</keyword>
<keyword evidence="4" id="KW-1185">Reference proteome</keyword>
<dbReference type="Proteomes" id="UP001054837">
    <property type="component" value="Unassembled WGS sequence"/>
</dbReference>
<dbReference type="EMBL" id="BPLQ01007693">
    <property type="protein sequence ID" value="GIY31608.1"/>
    <property type="molecule type" value="Genomic_DNA"/>
</dbReference>
<evidence type="ECO:0000256" key="1">
    <source>
        <dbReference type="ARBA" id="ARBA00023157"/>
    </source>
</evidence>
<organism evidence="3 4">
    <name type="scientific">Caerostris darwini</name>
    <dbReference type="NCBI Taxonomy" id="1538125"/>
    <lineage>
        <taxon>Eukaryota</taxon>
        <taxon>Metazoa</taxon>
        <taxon>Ecdysozoa</taxon>
        <taxon>Arthropoda</taxon>
        <taxon>Chelicerata</taxon>
        <taxon>Arachnida</taxon>
        <taxon>Araneae</taxon>
        <taxon>Araneomorphae</taxon>
        <taxon>Entelegynae</taxon>
        <taxon>Araneoidea</taxon>
        <taxon>Araneidae</taxon>
        <taxon>Caerostris</taxon>
    </lineage>
</organism>
<dbReference type="InterPro" id="IPR013783">
    <property type="entry name" value="Ig-like_fold"/>
</dbReference>
<dbReference type="SUPFAM" id="SSF48726">
    <property type="entry name" value="Immunoglobulin"/>
    <property type="match status" value="1"/>
</dbReference>
<dbReference type="InterPro" id="IPR007110">
    <property type="entry name" value="Ig-like_dom"/>
</dbReference>
<dbReference type="InterPro" id="IPR000436">
    <property type="entry name" value="Sushi_SCR_CCP_dom"/>
</dbReference>
<gene>
    <name evidence="3" type="ORF">CDAR_188191</name>
</gene>
<proteinExistence type="predicted"/>